<dbReference type="STRING" id="692418.SAMN04488029_3032"/>
<keyword evidence="2" id="KW-1185">Reference proteome</keyword>
<protein>
    <recommendedName>
        <fullName evidence="3">Lipoprotein</fullName>
    </recommendedName>
</protein>
<dbReference type="EMBL" id="FWYF01000003">
    <property type="protein sequence ID" value="SMD36710.1"/>
    <property type="molecule type" value="Genomic_DNA"/>
</dbReference>
<gene>
    <name evidence="1" type="ORF">SAMN04488029_3032</name>
</gene>
<organism evidence="1 2">
    <name type="scientific">Reichenbachiella faecimaris</name>
    <dbReference type="NCBI Taxonomy" id="692418"/>
    <lineage>
        <taxon>Bacteria</taxon>
        <taxon>Pseudomonadati</taxon>
        <taxon>Bacteroidota</taxon>
        <taxon>Cytophagia</taxon>
        <taxon>Cytophagales</taxon>
        <taxon>Reichenbachiellaceae</taxon>
        <taxon>Reichenbachiella</taxon>
    </lineage>
</organism>
<proteinExistence type="predicted"/>
<dbReference type="Proteomes" id="UP000192472">
    <property type="component" value="Unassembled WGS sequence"/>
</dbReference>
<reference evidence="1 2" key="1">
    <citation type="submission" date="2017-04" db="EMBL/GenBank/DDBJ databases">
        <authorList>
            <person name="Afonso C.L."/>
            <person name="Miller P.J."/>
            <person name="Scott M.A."/>
            <person name="Spackman E."/>
            <person name="Goraichik I."/>
            <person name="Dimitrov K.M."/>
            <person name="Suarez D.L."/>
            <person name="Swayne D.E."/>
        </authorList>
    </citation>
    <scope>NUCLEOTIDE SEQUENCE [LARGE SCALE GENOMIC DNA]</scope>
    <source>
        <strain evidence="1 2">DSM 26133</strain>
    </source>
</reference>
<evidence type="ECO:0008006" key="3">
    <source>
        <dbReference type="Google" id="ProtNLM"/>
    </source>
</evidence>
<dbReference type="AlphaFoldDB" id="A0A1W2GJ71"/>
<name>A0A1W2GJ71_REIFA</name>
<accession>A0A1W2GJ71</accession>
<sequence>MKLLIRLTAIILGAVVTTGGLSSCKKDNEECCSWRYDGERYSYCEDDGSTKRLLDEYDASWNEFKDYVQDEYDADCG</sequence>
<dbReference type="RefSeq" id="WP_139793912.1">
    <property type="nucleotide sequence ID" value="NZ_FWYF01000003.1"/>
</dbReference>
<dbReference type="PROSITE" id="PS51257">
    <property type="entry name" value="PROKAR_LIPOPROTEIN"/>
    <property type="match status" value="1"/>
</dbReference>
<evidence type="ECO:0000313" key="2">
    <source>
        <dbReference type="Proteomes" id="UP000192472"/>
    </source>
</evidence>
<evidence type="ECO:0000313" key="1">
    <source>
        <dbReference type="EMBL" id="SMD36710.1"/>
    </source>
</evidence>